<keyword evidence="3" id="KW-1185">Reference proteome</keyword>
<accession>A0ABY3PR36</accession>
<keyword evidence="1" id="KW-0732">Signal</keyword>
<feature type="signal peptide" evidence="1">
    <location>
        <begin position="1"/>
        <end position="26"/>
    </location>
</feature>
<dbReference type="Proteomes" id="UP001054846">
    <property type="component" value="Chromosome"/>
</dbReference>
<evidence type="ECO:0000313" key="2">
    <source>
        <dbReference type="EMBL" id="UFP96003.1"/>
    </source>
</evidence>
<dbReference type="RefSeq" id="WP_230843244.1">
    <property type="nucleotide sequence ID" value="NZ_CP063845.1"/>
</dbReference>
<organism evidence="2 3">
    <name type="scientific">Gloeobacter morelensis MG652769</name>
    <dbReference type="NCBI Taxonomy" id="2781736"/>
    <lineage>
        <taxon>Bacteria</taxon>
        <taxon>Bacillati</taxon>
        <taxon>Cyanobacteriota</taxon>
        <taxon>Cyanophyceae</taxon>
        <taxon>Gloeobacterales</taxon>
        <taxon>Gloeobacteraceae</taxon>
        <taxon>Gloeobacter</taxon>
        <taxon>Gloeobacter morelensis</taxon>
    </lineage>
</organism>
<evidence type="ECO:0000313" key="3">
    <source>
        <dbReference type="Proteomes" id="UP001054846"/>
    </source>
</evidence>
<reference evidence="2 3" key="1">
    <citation type="journal article" date="2021" name="Genome Biol. Evol.">
        <title>Complete Genome Sequencing of a Novel Gloeobacter Species from a Waterfall Cave in Mexico.</title>
        <authorList>
            <person name="Saw J.H."/>
            <person name="Cardona T."/>
            <person name="Montejano G."/>
        </authorList>
    </citation>
    <scope>NUCLEOTIDE SEQUENCE [LARGE SCALE GENOMIC DNA]</scope>
    <source>
        <strain evidence="2">MG652769</strain>
    </source>
</reference>
<sequence>MSRLNPVQVAALVTLPVLLGCGMAFAQPKAIRNGEVRVGNKTPYPVRVVVTKADGSLEGAFWDFAPGEGGTEGIRLALADRPIVLGEGDVITVFTVDGSRRYWGPSIIGRTNAPFWDAKRRLWTTVLRP</sequence>
<name>A0ABY3PR36_9CYAN</name>
<dbReference type="EMBL" id="CP063845">
    <property type="protein sequence ID" value="UFP96003.1"/>
    <property type="molecule type" value="Genomic_DNA"/>
</dbReference>
<proteinExistence type="predicted"/>
<evidence type="ECO:0000256" key="1">
    <source>
        <dbReference type="SAM" id="SignalP"/>
    </source>
</evidence>
<feature type="chain" id="PRO_5047232903" evidence="1">
    <location>
        <begin position="27"/>
        <end position="129"/>
    </location>
</feature>
<dbReference type="PROSITE" id="PS51257">
    <property type="entry name" value="PROKAR_LIPOPROTEIN"/>
    <property type="match status" value="1"/>
</dbReference>
<protein>
    <submittedName>
        <fullName evidence="2">Uncharacterized protein</fullName>
    </submittedName>
</protein>
<gene>
    <name evidence="2" type="ORF">ISF26_07250</name>
</gene>